<reference evidence="6 7" key="1">
    <citation type="submission" date="2016-05" db="EMBL/GenBank/DDBJ databases">
        <title>First whole genome sequencing of Entamoeba histolytica HM1:IMSS-clone-6.</title>
        <authorList>
            <person name="Mukherjee Avik.K."/>
            <person name="Izumyama S."/>
            <person name="Nakada-Tsukui K."/>
            <person name="Nozaki T."/>
        </authorList>
    </citation>
    <scope>NUCLEOTIDE SEQUENCE [LARGE SCALE GENOMIC DNA]</scope>
    <source>
        <strain evidence="6 7">HM1:IMSS clone 6</strain>
    </source>
</reference>
<dbReference type="Proteomes" id="UP000078387">
    <property type="component" value="Unassembled WGS sequence"/>
</dbReference>
<dbReference type="VEuPathDB" id="AmoebaDB:EHI7A_047260"/>
<evidence type="ECO:0000313" key="7">
    <source>
        <dbReference type="Proteomes" id="UP000078387"/>
    </source>
</evidence>
<dbReference type="AlphaFoldDB" id="A0A5K1V272"/>
<proteinExistence type="predicted"/>
<keyword evidence="1" id="KW-0479">Metal-binding</keyword>
<keyword evidence="2 4" id="KW-0863">Zinc-finger</keyword>
<dbReference type="PROSITE" id="PS50089">
    <property type="entry name" value="ZF_RING_2"/>
    <property type="match status" value="1"/>
</dbReference>
<accession>A0A5K1V272</accession>
<dbReference type="PROSITE" id="PS00518">
    <property type="entry name" value="ZF_RING_1"/>
    <property type="match status" value="1"/>
</dbReference>
<organism evidence="6 7">
    <name type="scientific">Entamoeba histolytica</name>
    <dbReference type="NCBI Taxonomy" id="5759"/>
    <lineage>
        <taxon>Eukaryota</taxon>
        <taxon>Amoebozoa</taxon>
        <taxon>Evosea</taxon>
        <taxon>Archamoebae</taxon>
        <taxon>Mastigamoebida</taxon>
        <taxon>Entamoebidae</taxon>
        <taxon>Entamoeba</taxon>
    </lineage>
</organism>
<evidence type="ECO:0000256" key="2">
    <source>
        <dbReference type="ARBA" id="ARBA00022771"/>
    </source>
</evidence>
<dbReference type="OMA" id="ECDKTRI"/>
<evidence type="ECO:0000313" key="6">
    <source>
        <dbReference type="EMBL" id="GAT92680.1"/>
    </source>
</evidence>
<dbReference type="VEuPathDB" id="AmoebaDB:EHI5A_078120"/>
<dbReference type="InterPro" id="IPR001841">
    <property type="entry name" value="Znf_RING"/>
</dbReference>
<evidence type="ECO:0000256" key="1">
    <source>
        <dbReference type="ARBA" id="ARBA00022723"/>
    </source>
</evidence>
<comment type="caution">
    <text evidence="6">The sequence shown here is derived from an EMBL/GenBank/DDBJ whole genome shotgun (WGS) entry which is preliminary data.</text>
</comment>
<keyword evidence="3" id="KW-0862">Zinc</keyword>
<dbReference type="VEuPathDB" id="AmoebaDB:KM1_093630"/>
<sequence>MTYELPDAKTLRHIPDEYRKCGECDKTKIDELRRSTICCHILCQACLSVKHEKFTCPKCGIELSKSEFVSYKRDDSLMKKEKREKLPKNIKELDRGDFNDTPTYNNFLEEVEILNEKMKTESDPTKMELYIKLAGIKPRKHKGTDKKRRFEAQSKKEQKKPLHELAINVQTNGGMIDLHTETPKNVISKSKQTTVADEIKKFFGYDPKCVQLKKKYEALNWF</sequence>
<dbReference type="VEuPathDB" id="AmoebaDB:EHI8A_047460"/>
<gene>
    <name evidence="6" type="ORF">CL6EHI_103390</name>
</gene>
<dbReference type="GO" id="GO:0008270">
    <property type="term" value="F:zinc ion binding"/>
    <property type="evidence" value="ECO:0007669"/>
    <property type="project" value="UniProtKB-KW"/>
</dbReference>
<dbReference type="VEuPathDB" id="AmoebaDB:EHI_103390"/>
<evidence type="ECO:0000256" key="3">
    <source>
        <dbReference type="ARBA" id="ARBA00022833"/>
    </source>
</evidence>
<name>A0A5K1V272_ENTHI</name>
<evidence type="ECO:0000259" key="5">
    <source>
        <dbReference type="PROSITE" id="PS50089"/>
    </source>
</evidence>
<protein>
    <recommendedName>
        <fullName evidence="5">RING-type domain-containing protein</fullName>
    </recommendedName>
</protein>
<dbReference type="InterPro" id="IPR017907">
    <property type="entry name" value="Znf_RING_CS"/>
</dbReference>
<dbReference type="EMBL" id="BDEQ01000001">
    <property type="protein sequence ID" value="GAT92680.1"/>
    <property type="molecule type" value="Genomic_DNA"/>
</dbReference>
<evidence type="ECO:0000256" key="4">
    <source>
        <dbReference type="PROSITE-ProRule" id="PRU00175"/>
    </source>
</evidence>
<feature type="domain" description="RING-type" evidence="5">
    <location>
        <begin position="21"/>
        <end position="59"/>
    </location>
</feature>